<name>A0A5N6KPN9_9ROSI</name>
<sequence>MAAPRTIVIPALKKHTATVICVHGLGDTGSGWVFLAESFRRRGLFQDVAFVFPSAPNIPITVNMGMQMPGWYDIISFDTLNRSDDEPGILRSRTYLHSLVAAELAKGIPARRVILGGFSQGGAMSVFAGLTYPGPGRLGGVFGLSCYQLLEGKFDALRKEAADAGAGEAPPVFMGHGQEDPLVRLEWGQATAEGLKKKGIEVDWHEYPRLPHSAAPEEIDDLEKWVTKRLDETKGETSSAGL</sequence>
<dbReference type="Pfam" id="PF02230">
    <property type="entry name" value="Abhydrolase_2"/>
    <property type="match status" value="1"/>
</dbReference>
<comment type="caution">
    <text evidence="4">The sequence shown here is derived from an EMBL/GenBank/DDBJ whole genome shotgun (WGS) entry which is preliminary data.</text>
</comment>
<accession>A0A5N6KPN9</accession>
<dbReference type="InterPro" id="IPR050565">
    <property type="entry name" value="LYPA1-2/EST-like"/>
</dbReference>
<dbReference type="InterPro" id="IPR003140">
    <property type="entry name" value="PLipase/COase/thioEstase"/>
</dbReference>
<dbReference type="EMBL" id="VIBQ01000009">
    <property type="protein sequence ID" value="KAB8337124.1"/>
    <property type="molecule type" value="Genomic_DNA"/>
</dbReference>
<dbReference type="Proteomes" id="UP000327013">
    <property type="component" value="Unassembled WGS sequence"/>
</dbReference>
<evidence type="ECO:0000256" key="1">
    <source>
        <dbReference type="ARBA" id="ARBA00006499"/>
    </source>
</evidence>
<organism evidence="4 5">
    <name type="scientific">Carpinus fangiana</name>
    <dbReference type="NCBI Taxonomy" id="176857"/>
    <lineage>
        <taxon>Eukaryota</taxon>
        <taxon>Viridiplantae</taxon>
        <taxon>Streptophyta</taxon>
        <taxon>Embryophyta</taxon>
        <taxon>Tracheophyta</taxon>
        <taxon>Spermatophyta</taxon>
        <taxon>Magnoliopsida</taxon>
        <taxon>eudicotyledons</taxon>
        <taxon>Gunneridae</taxon>
        <taxon>Pentapetalae</taxon>
        <taxon>rosids</taxon>
        <taxon>fabids</taxon>
        <taxon>Fagales</taxon>
        <taxon>Betulaceae</taxon>
        <taxon>Carpinus</taxon>
    </lineage>
</organism>
<dbReference type="PANTHER" id="PTHR10655:SF17">
    <property type="entry name" value="LYSOPHOSPHOLIPASE-LIKE PROTEIN 1"/>
    <property type="match status" value="1"/>
</dbReference>
<gene>
    <name evidence="4" type="ORF">FH972_021428</name>
</gene>
<feature type="domain" description="Phospholipase/carboxylesterase/thioesterase" evidence="3">
    <location>
        <begin position="7"/>
        <end position="228"/>
    </location>
</feature>
<dbReference type="PANTHER" id="PTHR10655">
    <property type="entry name" value="LYSOPHOSPHOLIPASE-RELATED"/>
    <property type="match status" value="1"/>
</dbReference>
<dbReference type="SUPFAM" id="SSF53474">
    <property type="entry name" value="alpha/beta-Hydrolases"/>
    <property type="match status" value="1"/>
</dbReference>
<dbReference type="Gene3D" id="3.40.50.1820">
    <property type="entry name" value="alpha/beta hydrolase"/>
    <property type="match status" value="1"/>
</dbReference>
<comment type="similarity">
    <text evidence="1">Belongs to the AB hydrolase superfamily. AB hydrolase 2 family.</text>
</comment>
<evidence type="ECO:0000256" key="2">
    <source>
        <dbReference type="ARBA" id="ARBA00022801"/>
    </source>
</evidence>
<dbReference type="InterPro" id="IPR029058">
    <property type="entry name" value="AB_hydrolase_fold"/>
</dbReference>
<keyword evidence="2" id="KW-0378">Hydrolase</keyword>
<dbReference type="OrthoDB" id="2418081at2759"/>
<protein>
    <recommendedName>
        <fullName evidence="3">Phospholipase/carboxylesterase/thioesterase domain-containing protein</fullName>
    </recommendedName>
</protein>
<proteinExistence type="inferred from homology"/>
<dbReference type="GO" id="GO:0052689">
    <property type="term" value="F:carboxylic ester hydrolase activity"/>
    <property type="evidence" value="ECO:0007669"/>
    <property type="project" value="TreeGrafter"/>
</dbReference>
<evidence type="ECO:0000259" key="3">
    <source>
        <dbReference type="Pfam" id="PF02230"/>
    </source>
</evidence>
<evidence type="ECO:0000313" key="4">
    <source>
        <dbReference type="EMBL" id="KAB8337124.1"/>
    </source>
</evidence>
<keyword evidence="5" id="KW-1185">Reference proteome</keyword>
<dbReference type="GO" id="GO:0005737">
    <property type="term" value="C:cytoplasm"/>
    <property type="evidence" value="ECO:0007669"/>
    <property type="project" value="TreeGrafter"/>
</dbReference>
<dbReference type="AlphaFoldDB" id="A0A5N6KPN9"/>
<evidence type="ECO:0000313" key="5">
    <source>
        <dbReference type="Proteomes" id="UP000327013"/>
    </source>
</evidence>
<reference evidence="4 5" key="1">
    <citation type="submission" date="2019-06" db="EMBL/GenBank/DDBJ databases">
        <title>A chromosomal-level reference genome of Carpinus fangiana (Coryloideae, Betulaceae).</title>
        <authorList>
            <person name="Yang X."/>
            <person name="Wang Z."/>
            <person name="Zhang L."/>
            <person name="Hao G."/>
            <person name="Liu J."/>
            <person name="Yang Y."/>
        </authorList>
    </citation>
    <scope>NUCLEOTIDE SEQUENCE [LARGE SCALE GENOMIC DNA]</scope>
    <source>
        <strain evidence="4">Cfa_2016G</strain>
        <tissue evidence="4">Leaf</tissue>
    </source>
</reference>
<dbReference type="GO" id="GO:0008474">
    <property type="term" value="F:palmitoyl-(protein) hydrolase activity"/>
    <property type="evidence" value="ECO:0007669"/>
    <property type="project" value="TreeGrafter"/>
</dbReference>